<organism evidence="3 4">
    <name type="scientific">Candidatus Acidianus copahuensis</name>
    <dbReference type="NCBI Taxonomy" id="1160895"/>
    <lineage>
        <taxon>Archaea</taxon>
        <taxon>Thermoproteota</taxon>
        <taxon>Thermoprotei</taxon>
        <taxon>Sulfolobales</taxon>
        <taxon>Sulfolobaceae</taxon>
        <taxon>Acidianus</taxon>
    </lineage>
</organism>
<evidence type="ECO:0000259" key="2">
    <source>
        <dbReference type="Pfam" id="PF20586"/>
    </source>
</evidence>
<dbReference type="InterPro" id="IPR046738">
    <property type="entry name" value="DUF6788"/>
</dbReference>
<sequence>MLWEKVKEIEEKVNNIQRERESLEEELKKLPAGHVDIKKVGRNTYYYLRYWDEGKLKSRYLGKNAEEIKKQIDYSMDLRKRISLLREEEKRLQKVLERIKNAIYL</sequence>
<evidence type="ECO:0000256" key="1">
    <source>
        <dbReference type="SAM" id="Coils"/>
    </source>
</evidence>
<keyword evidence="4" id="KW-1185">Reference proteome</keyword>
<feature type="domain" description="DUF6788" evidence="2">
    <location>
        <begin position="15"/>
        <end position="69"/>
    </location>
</feature>
<evidence type="ECO:0000313" key="3">
    <source>
        <dbReference type="EMBL" id="EZQ11002.1"/>
    </source>
</evidence>
<dbReference type="AlphaFoldDB" id="A0A031LRJ9"/>
<comment type="caution">
    <text evidence="3">The sequence shown here is derived from an EMBL/GenBank/DDBJ whole genome shotgun (WGS) entry which is preliminary data.</text>
</comment>
<feature type="coiled-coil region" evidence="1">
    <location>
        <begin position="6"/>
        <end position="33"/>
    </location>
</feature>
<dbReference type="Proteomes" id="UP000024332">
    <property type="component" value="Unassembled WGS sequence"/>
</dbReference>
<evidence type="ECO:0000313" key="4">
    <source>
        <dbReference type="Proteomes" id="UP000024332"/>
    </source>
</evidence>
<dbReference type="Pfam" id="PF20586">
    <property type="entry name" value="DUF6788"/>
    <property type="match status" value="1"/>
</dbReference>
<keyword evidence="1" id="KW-0175">Coiled coil</keyword>
<dbReference type="RefSeq" id="WP_048098728.1">
    <property type="nucleotide sequence ID" value="NZ_JFZT01000017.1"/>
</dbReference>
<name>A0A031LRJ9_9CREN</name>
<reference evidence="3 4" key="1">
    <citation type="submission" date="2014-03" db="EMBL/GenBank/DDBJ databases">
        <title>Draft genome sequence of the novel thermoacidophilic archaea Acidianus copahuensis ALE1 strain, isolated from Copahue volcanic area in Neuquen Argentina.</title>
        <authorList>
            <person name="Urbieta M.S."/>
            <person name="Rascovan N."/>
            <person name="Castro C."/>
            <person name="Revale S."/>
            <person name="Giaveno M.A."/>
            <person name="Vazquez M.P."/>
            <person name="Donati E.R."/>
        </authorList>
    </citation>
    <scope>NUCLEOTIDE SEQUENCE [LARGE SCALE GENOMIC DNA]</scope>
    <source>
        <strain evidence="3 4">ALE1</strain>
    </source>
</reference>
<protein>
    <recommendedName>
        <fullName evidence="2">DUF6788 domain-containing protein</fullName>
    </recommendedName>
</protein>
<proteinExistence type="predicted"/>
<dbReference type="OrthoDB" id="37060at2157"/>
<accession>A0A031LRJ9</accession>
<dbReference type="EMBL" id="JFZT01000017">
    <property type="protein sequence ID" value="EZQ11002.1"/>
    <property type="molecule type" value="Genomic_DNA"/>
</dbReference>
<gene>
    <name evidence="3" type="ORF">CM19_01980</name>
</gene>